<dbReference type="PANTHER" id="PTHR31286">
    <property type="entry name" value="GLYCINE-RICH CELL WALL STRUCTURAL PROTEIN 1.8-LIKE"/>
    <property type="match status" value="1"/>
</dbReference>
<reference evidence="1 2" key="1">
    <citation type="journal article" date="2023" name="G3 (Bethesda)">
        <title>A chromosome-length genome assembly and annotation of blackberry (Rubus argutus, cv. 'Hillquist').</title>
        <authorList>
            <person name="Bruna T."/>
            <person name="Aryal R."/>
            <person name="Dudchenko O."/>
            <person name="Sargent D.J."/>
            <person name="Mead D."/>
            <person name="Buti M."/>
            <person name="Cavallini A."/>
            <person name="Hytonen T."/>
            <person name="Andres J."/>
            <person name="Pham M."/>
            <person name="Weisz D."/>
            <person name="Mascagni F."/>
            <person name="Usai G."/>
            <person name="Natali L."/>
            <person name="Bassil N."/>
            <person name="Fernandez G.E."/>
            <person name="Lomsadze A."/>
            <person name="Armour M."/>
            <person name="Olukolu B."/>
            <person name="Poorten T."/>
            <person name="Britton C."/>
            <person name="Davik J."/>
            <person name="Ashrafi H."/>
            <person name="Aiden E.L."/>
            <person name="Borodovsky M."/>
            <person name="Worthington M."/>
        </authorList>
    </citation>
    <scope>NUCLEOTIDE SEQUENCE [LARGE SCALE GENOMIC DNA]</scope>
    <source>
        <strain evidence="1">PI 553951</strain>
    </source>
</reference>
<gene>
    <name evidence="1" type="ORF">M0R45_021254</name>
</gene>
<dbReference type="AlphaFoldDB" id="A0AAW1XEE2"/>
<accession>A0AAW1XEE2</accession>
<dbReference type="PANTHER" id="PTHR31286:SF178">
    <property type="entry name" value="DUF4283 DOMAIN-CONTAINING PROTEIN"/>
    <property type="match status" value="1"/>
</dbReference>
<keyword evidence="2" id="KW-1185">Reference proteome</keyword>
<name>A0AAW1XEE2_RUBAR</name>
<sequence length="192" mass="21399">MASSTSHREEIPYGDDDIIEAMSVNFDTAVDFLDLDLGIDLLGFLIADIEPGVGGVKATLLGIWRNFGQIRIIRAKKNVYSIRVGSEKLARRLIDGGPWNVKGFCFSIRHWPLYHSLDDILPVRASSWVQAHGIPKEMLSLNNGRKLGSMLGSVLEVEDPAKVGYRGYLRLRIDLDVCRPLPTSCLLPHRSN</sequence>
<protein>
    <recommendedName>
        <fullName evidence="3">DUF4283 domain-containing protein</fullName>
    </recommendedName>
</protein>
<evidence type="ECO:0008006" key="3">
    <source>
        <dbReference type="Google" id="ProtNLM"/>
    </source>
</evidence>
<comment type="caution">
    <text evidence="1">The sequence shown here is derived from an EMBL/GenBank/DDBJ whole genome shotgun (WGS) entry which is preliminary data.</text>
</comment>
<dbReference type="InterPro" id="IPR040256">
    <property type="entry name" value="At4g02000-like"/>
</dbReference>
<dbReference type="EMBL" id="JBEDUW010000004">
    <property type="protein sequence ID" value="KAK9934097.1"/>
    <property type="molecule type" value="Genomic_DNA"/>
</dbReference>
<organism evidence="1 2">
    <name type="scientific">Rubus argutus</name>
    <name type="common">Southern blackberry</name>
    <dbReference type="NCBI Taxonomy" id="59490"/>
    <lineage>
        <taxon>Eukaryota</taxon>
        <taxon>Viridiplantae</taxon>
        <taxon>Streptophyta</taxon>
        <taxon>Embryophyta</taxon>
        <taxon>Tracheophyta</taxon>
        <taxon>Spermatophyta</taxon>
        <taxon>Magnoliopsida</taxon>
        <taxon>eudicotyledons</taxon>
        <taxon>Gunneridae</taxon>
        <taxon>Pentapetalae</taxon>
        <taxon>rosids</taxon>
        <taxon>fabids</taxon>
        <taxon>Rosales</taxon>
        <taxon>Rosaceae</taxon>
        <taxon>Rosoideae</taxon>
        <taxon>Rosoideae incertae sedis</taxon>
        <taxon>Rubus</taxon>
    </lineage>
</organism>
<evidence type="ECO:0000313" key="1">
    <source>
        <dbReference type="EMBL" id="KAK9934097.1"/>
    </source>
</evidence>
<evidence type="ECO:0000313" key="2">
    <source>
        <dbReference type="Proteomes" id="UP001457282"/>
    </source>
</evidence>
<proteinExistence type="predicted"/>
<dbReference type="Proteomes" id="UP001457282">
    <property type="component" value="Unassembled WGS sequence"/>
</dbReference>